<gene>
    <name evidence="2" type="ORF">EYF80_027023</name>
</gene>
<dbReference type="AlphaFoldDB" id="A0A4Z2HA70"/>
<evidence type="ECO:0000256" key="1">
    <source>
        <dbReference type="SAM" id="MobiDB-lite"/>
    </source>
</evidence>
<comment type="caution">
    <text evidence="2">The sequence shown here is derived from an EMBL/GenBank/DDBJ whole genome shotgun (WGS) entry which is preliminary data.</text>
</comment>
<proteinExistence type="predicted"/>
<sequence length="286" mass="31491">MDEHEFRDLTLGYLVGSYISSQLIAATEREKSCGTGLAEGPSLTTGGKPIQHSYQTGTTPSLNGSSFDPRVPPCSLCMAGTGSLRAEDEHRGSTMMTFRRCTAASHSARPQKASDRTRTTRPERAAAATHTWATVVAEKNPATRTSPLSNSRGRNALTAKHRLLSCGTIIRDRQAAVLQQSVELLGEHQRVGTESVSAERRLAEVRRELNFPQAGALQRFAHFLDTAEERRHFLVRLNAAFEAIRIRENRGDALQVLFHSAASKRCCQLGFTPVSDFLQRLLPFLC</sequence>
<dbReference type="Proteomes" id="UP000314294">
    <property type="component" value="Unassembled WGS sequence"/>
</dbReference>
<evidence type="ECO:0000313" key="3">
    <source>
        <dbReference type="Proteomes" id="UP000314294"/>
    </source>
</evidence>
<dbReference type="EMBL" id="SRLO01000286">
    <property type="protein sequence ID" value="TNN62797.1"/>
    <property type="molecule type" value="Genomic_DNA"/>
</dbReference>
<feature type="compositionally biased region" description="Polar residues" evidence="1">
    <location>
        <begin position="52"/>
        <end position="63"/>
    </location>
</feature>
<feature type="region of interest" description="Disordered" evidence="1">
    <location>
        <begin position="34"/>
        <end position="63"/>
    </location>
</feature>
<protein>
    <submittedName>
        <fullName evidence="2">Uncharacterized protein</fullName>
    </submittedName>
</protein>
<name>A0A4Z2HA70_9TELE</name>
<feature type="compositionally biased region" description="Basic and acidic residues" evidence="1">
    <location>
        <begin position="112"/>
        <end position="124"/>
    </location>
</feature>
<organism evidence="2 3">
    <name type="scientific">Liparis tanakae</name>
    <name type="common">Tanaka's snailfish</name>
    <dbReference type="NCBI Taxonomy" id="230148"/>
    <lineage>
        <taxon>Eukaryota</taxon>
        <taxon>Metazoa</taxon>
        <taxon>Chordata</taxon>
        <taxon>Craniata</taxon>
        <taxon>Vertebrata</taxon>
        <taxon>Euteleostomi</taxon>
        <taxon>Actinopterygii</taxon>
        <taxon>Neopterygii</taxon>
        <taxon>Teleostei</taxon>
        <taxon>Neoteleostei</taxon>
        <taxon>Acanthomorphata</taxon>
        <taxon>Eupercaria</taxon>
        <taxon>Perciformes</taxon>
        <taxon>Cottioidei</taxon>
        <taxon>Cottales</taxon>
        <taxon>Liparidae</taxon>
        <taxon>Liparis</taxon>
    </lineage>
</organism>
<reference evidence="2 3" key="1">
    <citation type="submission" date="2019-03" db="EMBL/GenBank/DDBJ databases">
        <title>First draft genome of Liparis tanakae, snailfish: a comprehensive survey of snailfish specific genes.</title>
        <authorList>
            <person name="Kim W."/>
            <person name="Song I."/>
            <person name="Jeong J.-H."/>
            <person name="Kim D."/>
            <person name="Kim S."/>
            <person name="Ryu S."/>
            <person name="Song J.Y."/>
            <person name="Lee S.K."/>
        </authorList>
    </citation>
    <scope>NUCLEOTIDE SEQUENCE [LARGE SCALE GENOMIC DNA]</scope>
    <source>
        <tissue evidence="2">Muscle</tissue>
    </source>
</reference>
<evidence type="ECO:0000313" key="2">
    <source>
        <dbReference type="EMBL" id="TNN62797.1"/>
    </source>
</evidence>
<accession>A0A4Z2HA70</accession>
<keyword evidence="3" id="KW-1185">Reference proteome</keyword>
<feature type="region of interest" description="Disordered" evidence="1">
    <location>
        <begin position="101"/>
        <end position="129"/>
    </location>
</feature>